<dbReference type="EMBL" id="JAINDJ010000002">
    <property type="protein sequence ID" value="KAG9457109.1"/>
    <property type="molecule type" value="Genomic_DNA"/>
</dbReference>
<feature type="transmembrane region" description="Helical" evidence="1">
    <location>
        <begin position="6"/>
        <end position="27"/>
    </location>
</feature>
<dbReference type="Proteomes" id="UP000825729">
    <property type="component" value="Unassembled WGS sequence"/>
</dbReference>
<dbReference type="PANTHER" id="PTHR34970">
    <property type="entry name" value="ABC TRANSPORTER A FAMILY PROTEIN"/>
    <property type="match status" value="1"/>
</dbReference>
<evidence type="ECO:0000313" key="2">
    <source>
        <dbReference type="EMBL" id="KAG9457109.1"/>
    </source>
</evidence>
<comment type="caution">
    <text evidence="2">The sequence shown here is derived from an EMBL/GenBank/DDBJ whole genome shotgun (WGS) entry which is preliminary data.</text>
</comment>
<proteinExistence type="predicted"/>
<reference evidence="2 3" key="1">
    <citation type="submission" date="2021-07" db="EMBL/GenBank/DDBJ databases">
        <title>The Aristolochia fimbriata genome: insights into angiosperm evolution, floral development and chemical biosynthesis.</title>
        <authorList>
            <person name="Jiao Y."/>
        </authorList>
    </citation>
    <scope>NUCLEOTIDE SEQUENCE [LARGE SCALE GENOMIC DNA]</scope>
    <source>
        <strain evidence="2">IBCAS-2021</strain>
        <tissue evidence="2">Leaf</tissue>
    </source>
</reference>
<evidence type="ECO:0000256" key="1">
    <source>
        <dbReference type="SAM" id="Phobius"/>
    </source>
</evidence>
<name>A0AAV7F840_ARIFI</name>
<gene>
    <name evidence="2" type="ORF">H6P81_001617</name>
</gene>
<dbReference type="PANTHER" id="PTHR34970:SF2">
    <property type="entry name" value="ABC TRANSPORTER A FAMILY PROTEIN"/>
    <property type="match status" value="1"/>
</dbReference>
<accession>A0AAV7F840</accession>
<dbReference type="AlphaFoldDB" id="A0AAV7F840"/>
<keyword evidence="1" id="KW-1133">Transmembrane helix</keyword>
<evidence type="ECO:0000313" key="3">
    <source>
        <dbReference type="Proteomes" id="UP000825729"/>
    </source>
</evidence>
<organism evidence="2 3">
    <name type="scientific">Aristolochia fimbriata</name>
    <name type="common">White veined hardy Dutchman's pipe vine</name>
    <dbReference type="NCBI Taxonomy" id="158543"/>
    <lineage>
        <taxon>Eukaryota</taxon>
        <taxon>Viridiplantae</taxon>
        <taxon>Streptophyta</taxon>
        <taxon>Embryophyta</taxon>
        <taxon>Tracheophyta</taxon>
        <taxon>Spermatophyta</taxon>
        <taxon>Magnoliopsida</taxon>
        <taxon>Magnoliidae</taxon>
        <taxon>Piperales</taxon>
        <taxon>Aristolochiaceae</taxon>
        <taxon>Aristolochia</taxon>
    </lineage>
</organism>
<keyword evidence="1" id="KW-0812">Transmembrane</keyword>
<protein>
    <submittedName>
        <fullName evidence="2">Uncharacterized protein</fullName>
    </submittedName>
</protein>
<keyword evidence="1" id="KW-0472">Membrane</keyword>
<keyword evidence="3" id="KW-1185">Reference proteome</keyword>
<sequence>MGYVLRVRLSAFFAGAAAAAAVGLYVLHNDYKVAHRHVSEQMTGLYESLEGRISALEQSKEVEPSNQLEAAE</sequence>